<gene>
    <name evidence="3" type="ORF">KP79_PYT13293</name>
</gene>
<dbReference type="OrthoDB" id="6145273at2759"/>
<comment type="caution">
    <text evidence="3">The sequence shown here is derived from an EMBL/GenBank/DDBJ whole genome shotgun (WGS) entry which is preliminary data.</text>
</comment>
<evidence type="ECO:0000313" key="3">
    <source>
        <dbReference type="EMBL" id="OWF55624.1"/>
    </source>
</evidence>
<feature type="signal peptide" evidence="2">
    <location>
        <begin position="1"/>
        <end position="18"/>
    </location>
</feature>
<keyword evidence="4" id="KW-1185">Reference proteome</keyword>
<organism evidence="3 4">
    <name type="scientific">Mizuhopecten yessoensis</name>
    <name type="common">Japanese scallop</name>
    <name type="synonym">Patinopecten yessoensis</name>
    <dbReference type="NCBI Taxonomy" id="6573"/>
    <lineage>
        <taxon>Eukaryota</taxon>
        <taxon>Metazoa</taxon>
        <taxon>Spiralia</taxon>
        <taxon>Lophotrochozoa</taxon>
        <taxon>Mollusca</taxon>
        <taxon>Bivalvia</taxon>
        <taxon>Autobranchia</taxon>
        <taxon>Pteriomorphia</taxon>
        <taxon>Pectinida</taxon>
        <taxon>Pectinoidea</taxon>
        <taxon>Pectinidae</taxon>
        <taxon>Mizuhopecten</taxon>
    </lineage>
</organism>
<evidence type="ECO:0000256" key="1">
    <source>
        <dbReference type="SAM" id="MobiDB-lite"/>
    </source>
</evidence>
<dbReference type="AlphaFoldDB" id="A0A210R3Y8"/>
<sequence length="388" mass="43268">MAGDIMLIGLSALVLTLAVVSDGHRRRFLFGPQGGTTLESVLPDECSYLSEFEDVLSITNKWIKDGEYLYSELLRIRIRELRHVSLDNVENGYRYLLEHWKGNKSTEFHEAILSVEYTNQYHHSVCLNMLEYLINTFLKHHQGNVCAQYLRLPRNELGPDPVQCSPVQVAITTKLPLTTQVLTTTTQKPTTTKIIPTTTIQQPTTTAHTPTTTTPKPTTTSPKPMTTQKPTTTTPKSMTTQKPITTSPKPITTTPKPMTTQAPTTASTLTTRQTTIPTTPNPHLSCAVCNNTDCKNDESDLQYCTSLSDYCLVSIMDDVDSRKIVRRCVDKSFCSQDWSNNGGYKSFCFMADTGAFGFDYECNFCCTSSKCNLGPKLVPDQNTLFQGN</sequence>
<protein>
    <submittedName>
        <fullName evidence="3">Uncharacterized protein</fullName>
    </submittedName>
</protein>
<feature type="chain" id="PRO_5012600525" evidence="2">
    <location>
        <begin position="19"/>
        <end position="388"/>
    </location>
</feature>
<dbReference type="EMBL" id="NEDP02000574">
    <property type="protein sequence ID" value="OWF55624.1"/>
    <property type="molecule type" value="Genomic_DNA"/>
</dbReference>
<name>A0A210R3Y8_MIZYE</name>
<reference evidence="3 4" key="1">
    <citation type="journal article" date="2017" name="Nat. Ecol. Evol.">
        <title>Scallop genome provides insights into evolution of bilaterian karyotype and development.</title>
        <authorList>
            <person name="Wang S."/>
            <person name="Zhang J."/>
            <person name="Jiao W."/>
            <person name="Li J."/>
            <person name="Xun X."/>
            <person name="Sun Y."/>
            <person name="Guo X."/>
            <person name="Huan P."/>
            <person name="Dong B."/>
            <person name="Zhang L."/>
            <person name="Hu X."/>
            <person name="Sun X."/>
            <person name="Wang J."/>
            <person name="Zhao C."/>
            <person name="Wang Y."/>
            <person name="Wang D."/>
            <person name="Huang X."/>
            <person name="Wang R."/>
            <person name="Lv J."/>
            <person name="Li Y."/>
            <person name="Zhang Z."/>
            <person name="Liu B."/>
            <person name="Lu W."/>
            <person name="Hui Y."/>
            <person name="Liang J."/>
            <person name="Zhou Z."/>
            <person name="Hou R."/>
            <person name="Li X."/>
            <person name="Liu Y."/>
            <person name="Li H."/>
            <person name="Ning X."/>
            <person name="Lin Y."/>
            <person name="Zhao L."/>
            <person name="Xing Q."/>
            <person name="Dou J."/>
            <person name="Li Y."/>
            <person name="Mao J."/>
            <person name="Guo H."/>
            <person name="Dou H."/>
            <person name="Li T."/>
            <person name="Mu C."/>
            <person name="Jiang W."/>
            <person name="Fu Q."/>
            <person name="Fu X."/>
            <person name="Miao Y."/>
            <person name="Liu J."/>
            <person name="Yu Q."/>
            <person name="Li R."/>
            <person name="Liao H."/>
            <person name="Li X."/>
            <person name="Kong Y."/>
            <person name="Jiang Z."/>
            <person name="Chourrout D."/>
            <person name="Li R."/>
            <person name="Bao Z."/>
        </authorList>
    </citation>
    <scope>NUCLEOTIDE SEQUENCE [LARGE SCALE GENOMIC DNA]</scope>
    <source>
        <strain evidence="3 4">PY_sf001</strain>
    </source>
</reference>
<evidence type="ECO:0000256" key="2">
    <source>
        <dbReference type="SAM" id="SignalP"/>
    </source>
</evidence>
<dbReference type="STRING" id="6573.A0A210R3Y8"/>
<proteinExistence type="predicted"/>
<feature type="region of interest" description="Disordered" evidence="1">
    <location>
        <begin position="201"/>
        <end position="275"/>
    </location>
</feature>
<dbReference type="Proteomes" id="UP000242188">
    <property type="component" value="Unassembled WGS sequence"/>
</dbReference>
<evidence type="ECO:0000313" key="4">
    <source>
        <dbReference type="Proteomes" id="UP000242188"/>
    </source>
</evidence>
<keyword evidence="2" id="KW-0732">Signal</keyword>
<accession>A0A210R3Y8</accession>